<feature type="domain" description="Retrotransposon gag" evidence="1">
    <location>
        <begin position="109"/>
        <end position="175"/>
    </location>
</feature>
<dbReference type="Gene3D" id="3.10.10.10">
    <property type="entry name" value="HIV Type 1 Reverse Transcriptase, subunit A, domain 1"/>
    <property type="match status" value="1"/>
</dbReference>
<dbReference type="Proteomes" id="UP000326396">
    <property type="component" value="Linkage Group LG2"/>
</dbReference>
<accession>A0A5N6ND10</accession>
<dbReference type="OrthoDB" id="1738534at2759"/>
<sequence length="606" mass="68374">MVNTRNMDGSSNTGGDPIAVQLAAIAAKLEAMERLKDDVASLKSHVKKSASGSGKNDEGESIRQFGRHFRPFNKIEFPTYSDGDPRGWILKAEKYFRYYNVPGEEKVDVASMHLEGDALDLFSWLSTDQEIAFWEDLVHAFQKHFGPAEFQNPDEHLCSIRQTGSVQEYRQEFAKRSSQPWNLNPRLTIRKPTEVLVGNHLRKPKPLKPKPHPTDLQQHLTQIPNRISDAEKQVRYLKGECFRCGDKYGLGHRCKIGTLKLYEIEDDPDMSNEEDQGDKEENSNEVAEISLNAILGNSQPTTMKVLGLLNSTEILILVDGGSTHNFISDVLVGELNLTTQSVQPFGVQIGNGDVIRCSRVCKQLPIQINDLKIVEDFHLFSIGGADLVLGIQWLSTLNTVQANWKDMSMVFTIEGKRYKLQGVSSGPQKSSYFQHLALELEVSAQVPEFIQPLLHDFHQIFIEPTALPPFRTHFHSIPLIPNSLSPNIRPYRYPHSQKSEIEKQVSELLTAGFIQPSQSPYSSPILLVKKKEGTWRMCVDYRALNRITIADKYPISNIDELLDEFGATVFSKLDLRSGIPDAIKLGLNQKILRKRLFKPIQATTNS</sequence>
<dbReference type="Gene3D" id="2.40.70.10">
    <property type="entry name" value="Acid Proteases"/>
    <property type="match status" value="1"/>
</dbReference>
<dbReference type="InterPro" id="IPR005162">
    <property type="entry name" value="Retrotrans_gag_dom"/>
</dbReference>
<gene>
    <name evidence="2" type="ORF">E3N88_23323</name>
</gene>
<evidence type="ECO:0000259" key="1">
    <source>
        <dbReference type="Pfam" id="PF03732"/>
    </source>
</evidence>
<evidence type="ECO:0000313" key="3">
    <source>
        <dbReference type="Proteomes" id="UP000326396"/>
    </source>
</evidence>
<dbReference type="InterPro" id="IPR043502">
    <property type="entry name" value="DNA/RNA_pol_sf"/>
</dbReference>
<dbReference type="EMBL" id="SZYD01000012">
    <property type="protein sequence ID" value="KAD4585722.1"/>
    <property type="molecule type" value="Genomic_DNA"/>
</dbReference>
<name>A0A5N6ND10_9ASTR</name>
<dbReference type="InterPro" id="IPR043128">
    <property type="entry name" value="Rev_trsase/Diguanyl_cyclase"/>
</dbReference>
<dbReference type="PANTHER" id="PTHR15503">
    <property type="entry name" value="LDOC1 RELATED"/>
    <property type="match status" value="1"/>
</dbReference>
<dbReference type="Pfam" id="PF08284">
    <property type="entry name" value="RVP_2"/>
    <property type="match status" value="1"/>
</dbReference>
<dbReference type="CDD" id="cd00303">
    <property type="entry name" value="retropepsin_like"/>
    <property type="match status" value="1"/>
</dbReference>
<dbReference type="Pfam" id="PF03732">
    <property type="entry name" value="Retrotrans_gag"/>
    <property type="match status" value="1"/>
</dbReference>
<dbReference type="InterPro" id="IPR032567">
    <property type="entry name" value="RTL1-rel"/>
</dbReference>
<reference evidence="2 3" key="1">
    <citation type="submission" date="2019-05" db="EMBL/GenBank/DDBJ databases">
        <title>Mikania micrantha, genome provides insights into the molecular mechanism of rapid growth.</title>
        <authorList>
            <person name="Liu B."/>
        </authorList>
    </citation>
    <scope>NUCLEOTIDE SEQUENCE [LARGE SCALE GENOMIC DNA]</scope>
    <source>
        <strain evidence="2">NLD-2019</strain>
        <tissue evidence="2">Leaf</tissue>
    </source>
</reference>
<evidence type="ECO:0000313" key="2">
    <source>
        <dbReference type="EMBL" id="KAD4585722.1"/>
    </source>
</evidence>
<organism evidence="2 3">
    <name type="scientific">Mikania micrantha</name>
    <name type="common">bitter vine</name>
    <dbReference type="NCBI Taxonomy" id="192012"/>
    <lineage>
        <taxon>Eukaryota</taxon>
        <taxon>Viridiplantae</taxon>
        <taxon>Streptophyta</taxon>
        <taxon>Embryophyta</taxon>
        <taxon>Tracheophyta</taxon>
        <taxon>Spermatophyta</taxon>
        <taxon>Magnoliopsida</taxon>
        <taxon>eudicotyledons</taxon>
        <taxon>Gunneridae</taxon>
        <taxon>Pentapetalae</taxon>
        <taxon>asterids</taxon>
        <taxon>campanulids</taxon>
        <taxon>Asterales</taxon>
        <taxon>Asteraceae</taxon>
        <taxon>Asteroideae</taxon>
        <taxon>Heliantheae alliance</taxon>
        <taxon>Eupatorieae</taxon>
        <taxon>Mikania</taxon>
    </lineage>
</organism>
<dbReference type="PANTHER" id="PTHR15503:SF22">
    <property type="entry name" value="TRANSPOSON TY3-I GAG POLYPROTEIN"/>
    <property type="match status" value="1"/>
</dbReference>
<dbReference type="InterPro" id="IPR021109">
    <property type="entry name" value="Peptidase_aspartic_dom_sf"/>
</dbReference>
<proteinExistence type="predicted"/>
<dbReference type="AlphaFoldDB" id="A0A5N6ND10"/>
<keyword evidence="3" id="KW-1185">Reference proteome</keyword>
<dbReference type="CDD" id="cd01647">
    <property type="entry name" value="RT_LTR"/>
    <property type="match status" value="1"/>
</dbReference>
<comment type="caution">
    <text evidence="2">The sequence shown here is derived from an EMBL/GenBank/DDBJ whole genome shotgun (WGS) entry which is preliminary data.</text>
</comment>
<dbReference type="Gene3D" id="3.30.70.270">
    <property type="match status" value="1"/>
</dbReference>
<dbReference type="SUPFAM" id="SSF56672">
    <property type="entry name" value="DNA/RNA polymerases"/>
    <property type="match status" value="1"/>
</dbReference>
<protein>
    <recommendedName>
        <fullName evidence="1">Retrotransposon gag domain-containing protein</fullName>
    </recommendedName>
</protein>